<evidence type="ECO:0000313" key="1">
    <source>
        <dbReference type="WBParaSite" id="HDID_0000589501-mRNA-1"/>
    </source>
</evidence>
<name>A0A0R3SLT0_HYMDI</name>
<protein>
    <submittedName>
        <fullName evidence="1">Fibulin-1</fullName>
    </submittedName>
</protein>
<dbReference type="AlphaFoldDB" id="A0A0R3SLT0"/>
<accession>A0A0R3SLT0</accession>
<dbReference type="WBParaSite" id="HDID_0000589501-mRNA-1">
    <property type="protein sequence ID" value="HDID_0000589501-mRNA-1"/>
    <property type="gene ID" value="HDID_0000589501"/>
</dbReference>
<sequence>LRYNQCRDHRCRSSENVACRESLIHNEFPQIHLDIGKHVEMVMKPIDGSENYQVMRTQEYRHLRLDKLNLDFGNRQC</sequence>
<reference evidence="1" key="1">
    <citation type="submission" date="2017-02" db="UniProtKB">
        <authorList>
            <consortium name="WormBaseParasite"/>
        </authorList>
    </citation>
    <scope>IDENTIFICATION</scope>
</reference>
<organism evidence="1">
    <name type="scientific">Hymenolepis diminuta</name>
    <name type="common">Rat tapeworm</name>
    <dbReference type="NCBI Taxonomy" id="6216"/>
    <lineage>
        <taxon>Eukaryota</taxon>
        <taxon>Metazoa</taxon>
        <taxon>Spiralia</taxon>
        <taxon>Lophotrochozoa</taxon>
        <taxon>Platyhelminthes</taxon>
        <taxon>Cestoda</taxon>
        <taxon>Eucestoda</taxon>
        <taxon>Cyclophyllidea</taxon>
        <taxon>Hymenolepididae</taxon>
        <taxon>Hymenolepis</taxon>
    </lineage>
</organism>
<proteinExistence type="predicted"/>